<dbReference type="STRING" id="555874.SAMN04488065_1052"/>
<keyword evidence="2" id="KW-1185">Reference proteome</keyword>
<name>A0A1H3WSE3_9EURY</name>
<protein>
    <recommendedName>
        <fullName evidence="3">4-vinyl reductase 4VR domain-containing protein</fullName>
    </recommendedName>
</protein>
<accession>A0A1H3WSE3</accession>
<evidence type="ECO:0000313" key="2">
    <source>
        <dbReference type="Proteomes" id="UP000236755"/>
    </source>
</evidence>
<dbReference type="EMBL" id="FNQT01000001">
    <property type="protein sequence ID" value="SDZ89292.1"/>
    <property type="molecule type" value="Genomic_DNA"/>
</dbReference>
<proteinExistence type="predicted"/>
<reference evidence="1 2" key="1">
    <citation type="submission" date="2016-10" db="EMBL/GenBank/DDBJ databases">
        <authorList>
            <person name="de Groot N.N."/>
        </authorList>
    </citation>
    <scope>NUCLEOTIDE SEQUENCE [LARGE SCALE GENOMIC DNA]</scope>
    <source>
        <strain evidence="1 2">CGMCC 1.8712</strain>
    </source>
</reference>
<sequence length="183" mass="20472">MASYEAFDESVEVHGRTILAVADDALSRFSASYRETAADALAANGIDEPSADRWYSQQAWLDSFAVIADELEPHILDRLGEQIPDVAEWPTGIESVEAGLRSIDEAYQRNHRGGDIGHYRFESTGEQTGTVTCRTPYPCPFDRGLIRAVARRYAPVESFVFVEERGDRCRRDGDDACVYTVSW</sequence>
<evidence type="ECO:0000313" key="1">
    <source>
        <dbReference type="EMBL" id="SDZ89292.1"/>
    </source>
</evidence>
<dbReference type="OrthoDB" id="165361at2157"/>
<evidence type="ECO:0008006" key="3">
    <source>
        <dbReference type="Google" id="ProtNLM"/>
    </source>
</evidence>
<dbReference type="Proteomes" id="UP000236755">
    <property type="component" value="Unassembled WGS sequence"/>
</dbReference>
<dbReference type="AlphaFoldDB" id="A0A1H3WSE3"/>
<gene>
    <name evidence="1" type="ORF">SAMN04488065_1052</name>
</gene>
<dbReference type="RefSeq" id="WP_092632494.1">
    <property type="nucleotide sequence ID" value="NZ_FNQT01000001.1"/>
</dbReference>
<organism evidence="1 2">
    <name type="scientific">Haloplanus vescus</name>
    <dbReference type="NCBI Taxonomy" id="555874"/>
    <lineage>
        <taxon>Archaea</taxon>
        <taxon>Methanobacteriati</taxon>
        <taxon>Methanobacteriota</taxon>
        <taxon>Stenosarchaea group</taxon>
        <taxon>Halobacteria</taxon>
        <taxon>Halobacteriales</taxon>
        <taxon>Haloferacaceae</taxon>
        <taxon>Haloplanus</taxon>
    </lineage>
</organism>